<feature type="compositionally biased region" description="Low complexity" evidence="4">
    <location>
        <begin position="1311"/>
        <end position="1326"/>
    </location>
</feature>
<evidence type="ECO:0000256" key="4">
    <source>
        <dbReference type="SAM" id="MobiDB-lite"/>
    </source>
</evidence>
<protein>
    <submittedName>
        <fullName evidence="7">Zinc finger CCHC-type</fullName>
    </submittedName>
</protein>
<dbReference type="Pfam" id="PF14223">
    <property type="entry name" value="Retrotran_gag_2"/>
    <property type="match status" value="1"/>
</dbReference>
<evidence type="ECO:0000256" key="3">
    <source>
        <dbReference type="SAM" id="Coils"/>
    </source>
</evidence>
<feature type="domain" description="CCHC-type" evidence="5">
    <location>
        <begin position="312"/>
        <end position="328"/>
    </location>
</feature>
<dbReference type="Proteomes" id="UP000694240">
    <property type="component" value="Chromosome 7"/>
</dbReference>
<feature type="region of interest" description="Disordered" evidence="4">
    <location>
        <begin position="364"/>
        <end position="383"/>
    </location>
</feature>
<proteinExistence type="predicted"/>
<dbReference type="InterPro" id="IPR057670">
    <property type="entry name" value="SH3_retrovirus"/>
</dbReference>
<feature type="region of interest" description="Disordered" evidence="4">
    <location>
        <begin position="523"/>
        <end position="542"/>
    </location>
</feature>
<dbReference type="EMBL" id="JAEFBK010000007">
    <property type="protein sequence ID" value="KAG7585346.1"/>
    <property type="molecule type" value="Genomic_DNA"/>
</dbReference>
<keyword evidence="2" id="KW-0863">Zinc-finger</keyword>
<keyword evidence="2" id="KW-0479">Metal-binding</keyword>
<feature type="domain" description="Integrase catalytic" evidence="6">
    <location>
        <begin position="1061"/>
        <end position="1227"/>
    </location>
</feature>
<comment type="caution">
    <text evidence="7">The sequence shown here is derived from an EMBL/GenBank/DDBJ whole genome shotgun (WGS) entry which is preliminary data.</text>
</comment>
<evidence type="ECO:0000256" key="1">
    <source>
        <dbReference type="ARBA" id="ARBA00022670"/>
    </source>
</evidence>
<dbReference type="PANTHER" id="PTHR42648">
    <property type="entry name" value="TRANSPOSASE, PUTATIVE-RELATED"/>
    <property type="match status" value="1"/>
</dbReference>
<feature type="compositionally biased region" description="Low complexity" evidence="4">
    <location>
        <begin position="1333"/>
        <end position="1351"/>
    </location>
</feature>
<evidence type="ECO:0000259" key="6">
    <source>
        <dbReference type="PROSITE" id="PS50994"/>
    </source>
</evidence>
<evidence type="ECO:0000313" key="8">
    <source>
        <dbReference type="Proteomes" id="UP000694240"/>
    </source>
</evidence>
<dbReference type="Pfam" id="PF22936">
    <property type="entry name" value="Pol_BBD"/>
    <property type="match status" value="1"/>
</dbReference>
<dbReference type="Pfam" id="PF13976">
    <property type="entry name" value="gag_pre-integrs"/>
    <property type="match status" value="1"/>
</dbReference>
<feature type="domain" description="CCHC-type" evidence="5">
    <location>
        <begin position="591"/>
        <end position="604"/>
    </location>
</feature>
<name>A0A8T2BH92_9BRAS</name>
<dbReference type="SMART" id="SM00343">
    <property type="entry name" value="ZnF_C2HC"/>
    <property type="match status" value="3"/>
</dbReference>
<accession>A0A8T2BH92</accession>
<dbReference type="PROSITE" id="PS50158">
    <property type="entry name" value="ZF_CCHC"/>
    <property type="match status" value="2"/>
</dbReference>
<feature type="region of interest" description="Disordered" evidence="4">
    <location>
        <begin position="1808"/>
        <end position="1828"/>
    </location>
</feature>
<feature type="region of interest" description="Disordered" evidence="4">
    <location>
        <begin position="1311"/>
        <end position="1377"/>
    </location>
</feature>
<keyword evidence="1" id="KW-0645">Protease</keyword>
<dbReference type="InterPro" id="IPR001878">
    <property type="entry name" value="Znf_CCHC"/>
</dbReference>
<feature type="coiled-coil region" evidence="3">
    <location>
        <begin position="436"/>
        <end position="467"/>
    </location>
</feature>
<sequence>MSKAELNRPVMLDHRGYGHWKTRMMQLIRGHGEDAWTAVEDGWEPPFSSTEDGLKVKKPKANWTDAEKNLSKFNARAMNAIYSCLDDDEFNLVQGSENAKQMWDILQKTHEGNTGVKRTRLDQLATDVENLKMDPSETIVQFSSKLSGIANEAKSLGKTYKEKKLVKKMLRCLPPKYAAHKAVMRVSGNTDTLKYEDLVGILKSEEMEVAEDQRNQNKGIAVKADEEKGPDPLQEIRDNLSLMARNFGKALKQVEEGKDRDNRDTREISRWNRSDAVRSESSGRKRDLKCHECGGIGYTRPECPVARRKELKCYECNGFGHVKSECPSSQKGKEKSLLSFSESESDSDGEAEPMLNFVAFSAKDQNNSSEDSDSDNDDGNQITSDDYKTLYDSWISLSNDKLQLTKENLMLVAQVNMLEEEVEEEKIGEKLPVSEKEFLEKKMKCLLESYEKEKEKALMLERELSENHKKIRMLNNGGKNLDQILSMGIVGSSHRGLGYQSYAPKASLDMPKTVQFVRSTTYHDEEAQVEEKQQPRKVNQNAPQNTAVQYRKTAPRKKWTSSNNNTVVQYRKTASRKKWTRSNRGRKVFECFYCGKPGHIRRSCYKFQDKIKQLWQARKCFIEPSKFGKVWVRKIDLYNKDSEHDEKQYNKAVSESEEISLTCNVTIVQLDESDKDEEFTAKVAYTSIDGTANNPWYFDSGCSRHMTSDSSVLSTFTEEASGKVTFGDGGKGRIRGKGNIECDDQPSLINVYYVEGLKENLISISQLCDDGLKVIFTRTDCQAVDENGNTVLCGVRSGNNCYIWKASDICLSVSVNDLELWHKRLGHMNVQTLIKIVNAGVVRGVPKLADKLESVCSVCNKGKQIKVNYKKVHEIETKKVLELIHIDLMGPVQMESINGKKYIFVLVDDFSRYTWVQFLREKSEAVESFKILALQLQNEKGRIIQIRSDHGREFQNEIFEQFCQTQGIRHQYLSDSSSCTIVTLQVRLISSDSETALLYCFSSCSESLLYRSILRTQTLPNLDGSIKLRGVPKLADKLESVCSVCNKGKQIKVNYKKVHEIETKKVLELIHIDLMGPVQMESINGKKYIFVLVDDFSRYTWVQFLREKSEAVESFKILALQLQNEKGRIIQIRSDHGREFQNEIFEQFCQTQGIRHQYLAPRTPQQNGIVEQKNRTLQKMARAMIHGNNISQGFWAEAVSTACYIVNMVYVKPGTKITSYEIWKGKNPNLSHFRVFGCVCYILNENEHFGKFDSRSDKGIFLGYSTNSSAYRVYNKRTKVIGDAVNVVFDDKNRFLLPPVLDEYIEESAAYESPEAPAADESAEAPTLDESAETPTADEFAEAPAADAPETALEEKVTDREVSSEAQSPVVPSTSKKLVVHKHHSAADVIGDLNERTTRGVQLNFKEMLQHSCFVCLVEPKNIAAALEDEFWYGTCTEELNQFSRNEVWDLVPRPAQINVMGTMWIFKNKIDEDGQDVDQKLYRAMIGSLLYLTASRPDLCYSVGLCARYQACPRVSHLNVVKRIIKYVKGTVEYGLSYTKHTNHNLAGFCDADWSGCLDGRRSTSGGCFFLGNNLIAWHSKKQNCVSLSSTQAQYIAMGSCCTQLPWMKQMLADYGMTSEILLIHCDDTGAIDITKNPVHHTRTKHIDIRHHFIRELVEGKLVEILYIDTEKQLADIFTKPLDLSTFTNLQKSLVVACDIPVLNSVQSVQYRVHVKTNFNARVILLSHRLKPVSVSYWNFEFLMQLQIAVLTLPTDTLSRSPGVFKVKTVEAQNAAPPVQTSRTLLRDDLADLLAVATQIKRRLDGGEYGNCDGNPAGDPSDEETSG</sequence>
<evidence type="ECO:0000256" key="2">
    <source>
        <dbReference type="PROSITE-ProRule" id="PRU00047"/>
    </source>
</evidence>
<dbReference type="InterPro" id="IPR054722">
    <property type="entry name" value="PolX-like_BBD"/>
</dbReference>
<dbReference type="GO" id="GO:0006508">
    <property type="term" value="P:proteolysis"/>
    <property type="evidence" value="ECO:0007669"/>
    <property type="project" value="UniProtKB-KW"/>
</dbReference>
<keyword evidence="3" id="KW-0175">Coiled coil</keyword>
<feature type="compositionally biased region" description="Basic and acidic residues" evidence="4">
    <location>
        <begin position="523"/>
        <end position="534"/>
    </location>
</feature>
<organism evidence="7 8">
    <name type="scientific">Arabidopsis thaliana x Arabidopsis arenosa</name>
    <dbReference type="NCBI Taxonomy" id="1240361"/>
    <lineage>
        <taxon>Eukaryota</taxon>
        <taxon>Viridiplantae</taxon>
        <taxon>Streptophyta</taxon>
        <taxon>Embryophyta</taxon>
        <taxon>Tracheophyta</taxon>
        <taxon>Spermatophyta</taxon>
        <taxon>Magnoliopsida</taxon>
        <taxon>eudicotyledons</taxon>
        <taxon>Gunneridae</taxon>
        <taxon>Pentapetalae</taxon>
        <taxon>rosids</taxon>
        <taxon>malvids</taxon>
        <taxon>Brassicales</taxon>
        <taxon>Brassicaceae</taxon>
        <taxon>Camelineae</taxon>
        <taxon>Arabidopsis</taxon>
    </lineage>
</organism>
<gene>
    <name evidence="7" type="ORF">ISN45_Aa02g007060</name>
</gene>
<dbReference type="GO" id="GO:0003676">
    <property type="term" value="F:nucleic acid binding"/>
    <property type="evidence" value="ECO:0007669"/>
    <property type="project" value="InterPro"/>
</dbReference>
<dbReference type="Pfam" id="PF00098">
    <property type="entry name" value="zf-CCHC"/>
    <property type="match status" value="2"/>
</dbReference>
<feature type="compositionally biased region" description="Basic and acidic residues" evidence="4">
    <location>
        <begin position="1353"/>
        <end position="1363"/>
    </location>
</feature>
<dbReference type="InterPro" id="IPR039537">
    <property type="entry name" value="Retrotran_Ty1/copia-like"/>
</dbReference>
<dbReference type="CDD" id="cd09272">
    <property type="entry name" value="RNase_HI_RT_Ty1"/>
    <property type="match status" value="1"/>
</dbReference>
<keyword evidence="8" id="KW-1185">Reference proteome</keyword>
<dbReference type="PANTHER" id="PTHR42648:SF21">
    <property type="entry name" value="CYSTEINE-RICH RLK (RECEPTOR-LIKE PROTEIN KINASE) 8"/>
    <property type="match status" value="1"/>
</dbReference>
<evidence type="ECO:0000259" key="5">
    <source>
        <dbReference type="PROSITE" id="PS50158"/>
    </source>
</evidence>
<feature type="compositionally biased region" description="Polar residues" evidence="4">
    <location>
        <begin position="1364"/>
        <end position="1376"/>
    </location>
</feature>
<dbReference type="Pfam" id="PF25597">
    <property type="entry name" value="SH3_retrovirus"/>
    <property type="match status" value="1"/>
</dbReference>
<dbReference type="InterPro" id="IPR025724">
    <property type="entry name" value="GAG-pre-integrase_dom"/>
</dbReference>
<dbReference type="InterPro" id="IPR001584">
    <property type="entry name" value="Integrase_cat-core"/>
</dbReference>
<dbReference type="Pfam" id="PF00665">
    <property type="entry name" value="rve"/>
    <property type="match status" value="2"/>
</dbReference>
<dbReference type="GO" id="GO:0015074">
    <property type="term" value="P:DNA integration"/>
    <property type="evidence" value="ECO:0007669"/>
    <property type="project" value="InterPro"/>
</dbReference>
<feature type="region of interest" description="Disordered" evidence="4">
    <location>
        <begin position="251"/>
        <end position="284"/>
    </location>
</feature>
<dbReference type="GO" id="GO:0008270">
    <property type="term" value="F:zinc ion binding"/>
    <property type="evidence" value="ECO:0007669"/>
    <property type="project" value="UniProtKB-KW"/>
</dbReference>
<feature type="domain" description="Integrase catalytic" evidence="6">
    <location>
        <begin position="875"/>
        <end position="972"/>
    </location>
</feature>
<reference evidence="7 8" key="1">
    <citation type="submission" date="2020-12" db="EMBL/GenBank/DDBJ databases">
        <title>Concerted genomic and epigenomic changes stabilize Arabidopsis allopolyploids.</title>
        <authorList>
            <person name="Chen Z."/>
        </authorList>
    </citation>
    <scope>NUCLEOTIDE SEQUENCE [LARGE SCALE GENOMIC DNA]</scope>
    <source>
        <strain evidence="7">Allo738</strain>
        <tissue evidence="7">Leaf</tissue>
    </source>
</reference>
<dbReference type="GO" id="GO:0008233">
    <property type="term" value="F:peptidase activity"/>
    <property type="evidence" value="ECO:0007669"/>
    <property type="project" value="UniProtKB-KW"/>
</dbReference>
<keyword evidence="1" id="KW-0378">Hydrolase</keyword>
<feature type="compositionally biased region" description="Basic and acidic residues" evidence="4">
    <location>
        <begin position="252"/>
        <end position="284"/>
    </location>
</feature>
<evidence type="ECO:0000313" key="7">
    <source>
        <dbReference type="EMBL" id="KAG7585346.1"/>
    </source>
</evidence>
<keyword evidence="2" id="KW-0862">Zinc</keyword>
<dbReference type="PROSITE" id="PS50994">
    <property type="entry name" value="INTEGRASE"/>
    <property type="match status" value="2"/>
</dbReference>